<accession>A0ABW5G228</accession>
<dbReference type="SUPFAM" id="SSF46785">
    <property type="entry name" value="Winged helix' DNA-binding domain"/>
    <property type="match status" value="1"/>
</dbReference>
<dbReference type="Gene3D" id="1.10.10.10">
    <property type="entry name" value="Winged helix-like DNA-binding domain superfamily/Winged helix DNA-binding domain"/>
    <property type="match status" value="1"/>
</dbReference>
<dbReference type="EMBL" id="JBHUKR010000019">
    <property type="protein sequence ID" value="MFD2420449.1"/>
    <property type="molecule type" value="Genomic_DNA"/>
</dbReference>
<evidence type="ECO:0000313" key="2">
    <source>
        <dbReference type="EMBL" id="MFD2420449.1"/>
    </source>
</evidence>
<dbReference type="PROSITE" id="PS50995">
    <property type="entry name" value="HTH_MARR_2"/>
    <property type="match status" value="1"/>
</dbReference>
<gene>
    <name evidence="2" type="ORF">ACFSXZ_29380</name>
</gene>
<dbReference type="RefSeq" id="WP_378268511.1">
    <property type="nucleotide sequence ID" value="NZ_JBHUKR010000019.1"/>
</dbReference>
<evidence type="ECO:0000313" key="3">
    <source>
        <dbReference type="Proteomes" id="UP001597417"/>
    </source>
</evidence>
<sequence>MSRSGAELALLFLGSYRKLVDAAIRELAARGYDDVRPVHDFAMRAIDSGADNASELGRRMSVSKQAAAKTIATLLERGYVARDTDPADARRKRIKVTPLGFAVMREGEAIFDNLRAECESQLGKEELAVLEAQLTALVGDSPVRLEAPGWVAQDLG</sequence>
<keyword evidence="3" id="KW-1185">Reference proteome</keyword>
<reference evidence="3" key="1">
    <citation type="journal article" date="2019" name="Int. J. Syst. Evol. Microbiol.">
        <title>The Global Catalogue of Microorganisms (GCM) 10K type strain sequencing project: providing services to taxonomists for standard genome sequencing and annotation.</title>
        <authorList>
            <consortium name="The Broad Institute Genomics Platform"/>
            <consortium name="The Broad Institute Genome Sequencing Center for Infectious Disease"/>
            <person name="Wu L."/>
            <person name="Ma J."/>
        </authorList>
    </citation>
    <scope>NUCLEOTIDE SEQUENCE [LARGE SCALE GENOMIC DNA]</scope>
    <source>
        <strain evidence="3">CGMCC 4.7645</strain>
    </source>
</reference>
<organism evidence="2 3">
    <name type="scientific">Amycolatopsis pigmentata</name>
    <dbReference type="NCBI Taxonomy" id="450801"/>
    <lineage>
        <taxon>Bacteria</taxon>
        <taxon>Bacillati</taxon>
        <taxon>Actinomycetota</taxon>
        <taxon>Actinomycetes</taxon>
        <taxon>Pseudonocardiales</taxon>
        <taxon>Pseudonocardiaceae</taxon>
        <taxon>Amycolatopsis</taxon>
    </lineage>
</organism>
<dbReference type="InterPro" id="IPR000835">
    <property type="entry name" value="HTH_MarR-typ"/>
</dbReference>
<proteinExistence type="predicted"/>
<dbReference type="Proteomes" id="UP001597417">
    <property type="component" value="Unassembled WGS sequence"/>
</dbReference>
<dbReference type="PRINTS" id="PR00598">
    <property type="entry name" value="HTHMARR"/>
</dbReference>
<dbReference type="SMART" id="SM00347">
    <property type="entry name" value="HTH_MARR"/>
    <property type="match status" value="1"/>
</dbReference>
<dbReference type="Pfam" id="PF12802">
    <property type="entry name" value="MarR_2"/>
    <property type="match status" value="1"/>
</dbReference>
<feature type="domain" description="HTH marR-type" evidence="1">
    <location>
        <begin position="1"/>
        <end position="139"/>
    </location>
</feature>
<dbReference type="PANTHER" id="PTHR33164:SF43">
    <property type="entry name" value="HTH-TYPE TRANSCRIPTIONAL REPRESSOR YETL"/>
    <property type="match status" value="1"/>
</dbReference>
<evidence type="ECO:0000259" key="1">
    <source>
        <dbReference type="PROSITE" id="PS50995"/>
    </source>
</evidence>
<name>A0ABW5G228_9PSEU</name>
<dbReference type="InterPro" id="IPR039422">
    <property type="entry name" value="MarR/SlyA-like"/>
</dbReference>
<dbReference type="InterPro" id="IPR036390">
    <property type="entry name" value="WH_DNA-bd_sf"/>
</dbReference>
<dbReference type="PANTHER" id="PTHR33164">
    <property type="entry name" value="TRANSCRIPTIONAL REGULATOR, MARR FAMILY"/>
    <property type="match status" value="1"/>
</dbReference>
<dbReference type="InterPro" id="IPR036388">
    <property type="entry name" value="WH-like_DNA-bd_sf"/>
</dbReference>
<comment type="caution">
    <text evidence="2">The sequence shown here is derived from an EMBL/GenBank/DDBJ whole genome shotgun (WGS) entry which is preliminary data.</text>
</comment>
<protein>
    <submittedName>
        <fullName evidence="2">MarR family winged helix-turn-helix transcriptional regulator</fullName>
    </submittedName>
</protein>